<evidence type="ECO:0000313" key="2">
    <source>
        <dbReference type="Proteomes" id="UP000283003"/>
    </source>
</evidence>
<name>A0A437GUD3_9SPHN</name>
<proteinExistence type="predicted"/>
<dbReference type="PANTHER" id="PTHR42877:SF4">
    <property type="entry name" value="FAD_NAD(P)-BINDING DOMAIN-CONTAINING PROTEIN-RELATED"/>
    <property type="match status" value="1"/>
</dbReference>
<dbReference type="Gene3D" id="3.50.50.60">
    <property type="entry name" value="FAD/NAD(P)-binding domain"/>
    <property type="match status" value="2"/>
</dbReference>
<dbReference type="Proteomes" id="UP000283003">
    <property type="component" value="Unassembled WGS sequence"/>
</dbReference>
<evidence type="ECO:0000313" key="1">
    <source>
        <dbReference type="EMBL" id="RVQ65020.1"/>
    </source>
</evidence>
<dbReference type="PANTHER" id="PTHR42877">
    <property type="entry name" value="L-ORNITHINE N(5)-MONOOXYGENASE-RELATED"/>
    <property type="match status" value="1"/>
</dbReference>
<dbReference type="InterPro" id="IPR051209">
    <property type="entry name" value="FAD-bind_Monooxygenase_sf"/>
</dbReference>
<dbReference type="Pfam" id="PF13738">
    <property type="entry name" value="Pyr_redox_3"/>
    <property type="match status" value="1"/>
</dbReference>
<sequence length="645" mass="71489">MTASENLDQGERAWLGEAVKLANIPTLAAMLIQMTGDLKWIEGRFVPTRTRGLDDNDDGGLPDAVQDEIRAAALNELRAWFAGKQPAIPNPDDALLLRIMSVSLGEQIPAEYAPLVRNELQLPDPAGADQPFPASPPGFRALIVGAGISGICAAAKFEEAGIDYVIVERGSAMGGVWQDNRYPGAACDVPSYLYSFSFASYPWSRYFADSREIHRYLEKVASDLDIIRHVRFGVNVREVRYDEARRMWDADVMNEAGEAETLTASIVVSAVGAFNKPRIPNLPGLESFEGPSVHTAQYPDAGLDLAGKHVVLIGSGASAMQVAPAIADEVATLTIVQRTAQWAAPHPKFKVEVPEPVQKLLEEVPVYRLWYRLRLSWAFNDKLYEALQNDPAYAEDPLAINPINDAHRRGLTSYIESELGDSPHLLPQVLPDYPPFAKRMLLDNGWFRSLTKPNVRLVTGSVSSVAEHSITTDGGETIDADVLIWATGFDVVNWLIPMRVKGIGGRDIHDDWEGDNARAYLGTVVPGYPNFFLFYGPNTQFGHGGSLITVLERQVHYLMSLLGQMFAEGIDSVDVRNDRYEEYNAMIDSRHADMVWTSTGVKTYFHNSKGRVIVNNPFRILEVWKMTEHANLDDFEIVHHATAEQ</sequence>
<comment type="caution">
    <text evidence="1">The sequence shown here is derived from an EMBL/GenBank/DDBJ whole genome shotgun (WGS) entry which is preliminary data.</text>
</comment>
<dbReference type="RefSeq" id="WP_127613634.1">
    <property type="nucleotide sequence ID" value="NZ_RXOL01000010.1"/>
</dbReference>
<dbReference type="InterPro" id="IPR036188">
    <property type="entry name" value="FAD/NAD-bd_sf"/>
</dbReference>
<dbReference type="OrthoDB" id="312624at2"/>
<dbReference type="SUPFAM" id="SSF51905">
    <property type="entry name" value="FAD/NAD(P)-binding domain"/>
    <property type="match status" value="2"/>
</dbReference>
<gene>
    <name evidence="1" type="ORF">EKN06_14565</name>
</gene>
<accession>A0A437GUD3</accession>
<dbReference type="EMBL" id="RXOL01000010">
    <property type="protein sequence ID" value="RVQ65020.1"/>
    <property type="molecule type" value="Genomic_DNA"/>
</dbReference>
<protein>
    <submittedName>
        <fullName evidence="1">NAD(P)/FAD-dependent oxidoreductase</fullName>
    </submittedName>
</protein>
<dbReference type="AlphaFoldDB" id="A0A437GUD3"/>
<organism evidence="1 2">
    <name type="scientific">Croceicoccus ponticola</name>
    <dbReference type="NCBI Taxonomy" id="2217664"/>
    <lineage>
        <taxon>Bacteria</taxon>
        <taxon>Pseudomonadati</taxon>
        <taxon>Pseudomonadota</taxon>
        <taxon>Alphaproteobacteria</taxon>
        <taxon>Sphingomonadales</taxon>
        <taxon>Erythrobacteraceae</taxon>
        <taxon>Croceicoccus</taxon>
    </lineage>
</organism>
<reference evidence="1 2" key="1">
    <citation type="submission" date="2018-12" db="EMBL/GenBank/DDBJ databases">
        <title>Croceicoccus ponticola sp. nov., a lipolytic bacterium isolated from seawater.</title>
        <authorList>
            <person name="Yoon J.-H."/>
        </authorList>
    </citation>
    <scope>NUCLEOTIDE SEQUENCE [LARGE SCALE GENOMIC DNA]</scope>
    <source>
        <strain evidence="1 2">GM-16</strain>
    </source>
</reference>
<keyword evidence="2" id="KW-1185">Reference proteome</keyword>